<sequence>MIRFREPLNSFTHLFGAIFSLIALVAMLVKAVYTQGSVTVLLSVLIFGVSLILLYCASTIYHATFAKQTVIKWLRKIDHAMIFILIAGTYTPFCLIALDGMFGLILLIVIWTIALSGIIFKLTWFSCPRWFSTLLYILMGWLIAFAFVPLSRTVEPIGLSLLLIGGIIYTLGGIIYAIKPNWIKTKHLGFHEVFHLFILAGSLAHFLSVYQYLL</sequence>
<dbReference type="AlphaFoldDB" id="A0A1H8MEL5"/>
<keyword evidence="7" id="KW-0862">Zinc</keyword>
<dbReference type="Pfam" id="PF03006">
    <property type="entry name" value="HlyIII"/>
    <property type="match status" value="1"/>
</dbReference>
<protein>
    <submittedName>
        <fullName evidence="9">Hemolysin III</fullName>
    </submittedName>
</protein>
<feature type="transmembrane region" description="Helical" evidence="8">
    <location>
        <begin position="12"/>
        <end position="33"/>
    </location>
</feature>
<keyword evidence="5 8" id="KW-1133">Transmembrane helix</keyword>
<keyword evidence="6 8" id="KW-0472">Membrane</keyword>
<evidence type="ECO:0000313" key="9">
    <source>
        <dbReference type="EMBL" id="SEO15787.1"/>
    </source>
</evidence>
<keyword evidence="10" id="KW-1185">Reference proteome</keyword>
<dbReference type="PANTHER" id="PTHR20855">
    <property type="entry name" value="ADIPOR/PROGESTIN RECEPTOR-RELATED"/>
    <property type="match status" value="1"/>
</dbReference>
<feature type="transmembrane region" description="Helical" evidence="8">
    <location>
        <begin position="80"/>
        <end position="98"/>
    </location>
</feature>
<dbReference type="OrthoDB" id="9813689at2"/>
<feature type="transmembrane region" description="Helical" evidence="8">
    <location>
        <begin position="190"/>
        <end position="213"/>
    </location>
</feature>
<dbReference type="EMBL" id="FODJ01000004">
    <property type="protein sequence ID" value="SEO15787.1"/>
    <property type="molecule type" value="Genomic_DNA"/>
</dbReference>
<keyword evidence="7" id="KW-0479">Metal-binding</keyword>
<evidence type="ECO:0000256" key="7">
    <source>
        <dbReference type="PIRSR" id="PIRSR604254-1"/>
    </source>
</evidence>
<evidence type="ECO:0000256" key="8">
    <source>
        <dbReference type="SAM" id="Phobius"/>
    </source>
</evidence>
<dbReference type="InterPro" id="IPR004254">
    <property type="entry name" value="AdipoR/HlyIII-related"/>
</dbReference>
<evidence type="ECO:0000256" key="6">
    <source>
        <dbReference type="ARBA" id="ARBA00023136"/>
    </source>
</evidence>
<dbReference type="PANTHER" id="PTHR20855:SF3">
    <property type="entry name" value="LD03007P"/>
    <property type="match status" value="1"/>
</dbReference>
<keyword evidence="3" id="KW-1003">Cell membrane</keyword>
<comment type="subcellular location">
    <subcellularLocation>
        <location evidence="1">Cell membrane</location>
        <topology evidence="1">Multi-pass membrane protein</topology>
    </subcellularLocation>
</comment>
<evidence type="ECO:0000256" key="1">
    <source>
        <dbReference type="ARBA" id="ARBA00004651"/>
    </source>
</evidence>
<dbReference type="RefSeq" id="WP_091496550.1">
    <property type="nucleotide sequence ID" value="NZ_FODJ01000004.1"/>
</dbReference>
<feature type="transmembrane region" description="Helical" evidence="8">
    <location>
        <begin position="39"/>
        <end position="60"/>
    </location>
</feature>
<reference evidence="9 10" key="1">
    <citation type="submission" date="2016-10" db="EMBL/GenBank/DDBJ databases">
        <authorList>
            <person name="de Groot N.N."/>
        </authorList>
    </citation>
    <scope>NUCLEOTIDE SEQUENCE [LARGE SCALE GENOMIC DNA]</scope>
    <source>
        <strain evidence="9 10">CGMCC 1.10434</strain>
    </source>
</reference>
<evidence type="ECO:0000256" key="3">
    <source>
        <dbReference type="ARBA" id="ARBA00022475"/>
    </source>
</evidence>
<accession>A0A1H8MEL5</accession>
<dbReference type="STRING" id="872970.SAMN04488134_104130"/>
<dbReference type="InterPro" id="IPR005744">
    <property type="entry name" value="Hy-lIII"/>
</dbReference>
<dbReference type="GO" id="GO:0005886">
    <property type="term" value="C:plasma membrane"/>
    <property type="evidence" value="ECO:0007669"/>
    <property type="project" value="UniProtKB-SubCell"/>
</dbReference>
<evidence type="ECO:0000313" key="10">
    <source>
        <dbReference type="Proteomes" id="UP000199300"/>
    </source>
</evidence>
<feature type="binding site" evidence="7">
    <location>
        <position position="191"/>
    </location>
    <ligand>
        <name>Zn(2+)</name>
        <dbReference type="ChEBI" id="CHEBI:29105"/>
    </ligand>
</feature>
<feature type="binding site" evidence="7">
    <location>
        <position position="62"/>
    </location>
    <ligand>
        <name>Zn(2+)</name>
        <dbReference type="ChEBI" id="CHEBI:29105"/>
    </ligand>
</feature>
<feature type="transmembrane region" description="Helical" evidence="8">
    <location>
        <begin position="134"/>
        <end position="151"/>
    </location>
</feature>
<evidence type="ECO:0000256" key="2">
    <source>
        <dbReference type="ARBA" id="ARBA00008488"/>
    </source>
</evidence>
<dbReference type="Proteomes" id="UP000199300">
    <property type="component" value="Unassembled WGS sequence"/>
</dbReference>
<evidence type="ECO:0000256" key="5">
    <source>
        <dbReference type="ARBA" id="ARBA00022989"/>
    </source>
</evidence>
<proteinExistence type="inferred from homology"/>
<gene>
    <name evidence="9" type="ORF">SAMN04488134_104130</name>
</gene>
<dbReference type="GO" id="GO:0140911">
    <property type="term" value="F:pore-forming activity"/>
    <property type="evidence" value="ECO:0007669"/>
    <property type="project" value="InterPro"/>
</dbReference>
<name>A0A1H8MEL5_9BACI</name>
<feature type="transmembrane region" description="Helical" evidence="8">
    <location>
        <begin position="157"/>
        <end position="178"/>
    </location>
</feature>
<comment type="similarity">
    <text evidence="2">Belongs to the UPF0073 (Hly-III) family.</text>
</comment>
<dbReference type="NCBIfam" id="TIGR01065">
    <property type="entry name" value="hlyIII"/>
    <property type="match status" value="1"/>
</dbReference>
<organism evidence="9 10">
    <name type="scientific">Amphibacillus marinus</name>
    <dbReference type="NCBI Taxonomy" id="872970"/>
    <lineage>
        <taxon>Bacteria</taxon>
        <taxon>Bacillati</taxon>
        <taxon>Bacillota</taxon>
        <taxon>Bacilli</taxon>
        <taxon>Bacillales</taxon>
        <taxon>Bacillaceae</taxon>
        <taxon>Amphibacillus</taxon>
    </lineage>
</organism>
<keyword evidence="4 8" id="KW-0812">Transmembrane</keyword>
<dbReference type="GO" id="GO:0046872">
    <property type="term" value="F:metal ion binding"/>
    <property type="evidence" value="ECO:0007669"/>
    <property type="project" value="UniProtKB-KW"/>
</dbReference>
<feature type="binding site" evidence="7">
    <location>
        <position position="195"/>
    </location>
    <ligand>
        <name>Zn(2+)</name>
        <dbReference type="ChEBI" id="CHEBI:29105"/>
    </ligand>
</feature>
<evidence type="ECO:0000256" key="4">
    <source>
        <dbReference type="ARBA" id="ARBA00022692"/>
    </source>
</evidence>